<organism evidence="3">
    <name type="scientific">uncultured Thermomicrobiales bacterium</name>
    <dbReference type="NCBI Taxonomy" id="1645740"/>
    <lineage>
        <taxon>Bacteria</taxon>
        <taxon>Pseudomonadati</taxon>
        <taxon>Thermomicrobiota</taxon>
        <taxon>Thermomicrobia</taxon>
        <taxon>Thermomicrobiales</taxon>
        <taxon>environmental samples</taxon>
    </lineage>
</organism>
<evidence type="ECO:0000256" key="1">
    <source>
        <dbReference type="SAM" id="MobiDB-lite"/>
    </source>
</evidence>
<proteinExistence type="predicted"/>
<dbReference type="InterPro" id="IPR016181">
    <property type="entry name" value="Acyl_CoA_acyltransferase"/>
</dbReference>
<dbReference type="PANTHER" id="PTHR43415:SF3">
    <property type="entry name" value="GNAT-FAMILY ACETYLTRANSFERASE"/>
    <property type="match status" value="1"/>
</dbReference>
<evidence type="ECO:0000313" key="3">
    <source>
        <dbReference type="EMBL" id="CAA9555812.1"/>
    </source>
</evidence>
<sequence length="213" mass="23579">MNRPPSLDAHPGPDGAAPVPSPVGELVRAGRRVALRRHVPANRAAFQRWYADPEIARLLRHDQEPLTSIQSRGYFDTIILPLSARGLCWAIHEVADDGLVGTTALTDIVAESGSALFRIVIGEKDRWGRGFGTEATRLVADEAFSRLSLRQIRLEVFRHNERALAAYRRVGFRVVGEHTELVGRQRFELHVVEMTLDRPDPSSDGHPGVPSDG</sequence>
<name>A0A6J4UN94_9BACT</name>
<dbReference type="EMBL" id="CADCWG010000146">
    <property type="protein sequence ID" value="CAA9555812.1"/>
    <property type="molecule type" value="Genomic_DNA"/>
</dbReference>
<gene>
    <name evidence="3" type="ORF">AVDCRST_MAG49-2908</name>
</gene>
<dbReference type="Pfam" id="PF13302">
    <property type="entry name" value="Acetyltransf_3"/>
    <property type="match status" value="1"/>
</dbReference>
<feature type="domain" description="N-acetyltransferase" evidence="2">
    <location>
        <begin position="53"/>
        <end position="199"/>
    </location>
</feature>
<dbReference type="Gene3D" id="3.40.630.30">
    <property type="match status" value="1"/>
</dbReference>
<feature type="region of interest" description="Disordered" evidence="1">
    <location>
        <begin position="1"/>
        <end position="23"/>
    </location>
</feature>
<dbReference type="InterPro" id="IPR000182">
    <property type="entry name" value="GNAT_dom"/>
</dbReference>
<reference evidence="3" key="1">
    <citation type="submission" date="2020-02" db="EMBL/GenBank/DDBJ databases">
        <authorList>
            <person name="Meier V. D."/>
        </authorList>
    </citation>
    <scope>NUCLEOTIDE SEQUENCE</scope>
    <source>
        <strain evidence="3">AVDCRST_MAG49</strain>
    </source>
</reference>
<evidence type="ECO:0000259" key="2">
    <source>
        <dbReference type="PROSITE" id="PS51186"/>
    </source>
</evidence>
<dbReference type="PROSITE" id="PS51186">
    <property type="entry name" value="GNAT"/>
    <property type="match status" value="1"/>
</dbReference>
<dbReference type="AlphaFoldDB" id="A0A6J4UN94"/>
<accession>A0A6J4UN94</accession>
<protein>
    <recommendedName>
        <fullName evidence="2">N-acetyltransferase domain-containing protein</fullName>
    </recommendedName>
</protein>
<dbReference type="GO" id="GO:0016747">
    <property type="term" value="F:acyltransferase activity, transferring groups other than amino-acyl groups"/>
    <property type="evidence" value="ECO:0007669"/>
    <property type="project" value="InterPro"/>
</dbReference>
<dbReference type="SUPFAM" id="SSF55729">
    <property type="entry name" value="Acyl-CoA N-acyltransferases (Nat)"/>
    <property type="match status" value="1"/>
</dbReference>
<dbReference type="PANTHER" id="PTHR43415">
    <property type="entry name" value="SPERMIDINE N(1)-ACETYLTRANSFERASE"/>
    <property type="match status" value="1"/>
</dbReference>